<dbReference type="Gene3D" id="1.25.40.10">
    <property type="entry name" value="Tetratricopeptide repeat domain"/>
    <property type="match status" value="1"/>
</dbReference>
<dbReference type="Pfam" id="PF13374">
    <property type="entry name" value="TPR_10"/>
    <property type="match status" value="1"/>
</dbReference>
<sequence>MQNQDIRYLEAAVEAASQKVEITAGGPLHAYFLDILGVLILDRFQRTGADADLENSIKIATKALEITPDNHFFRPCIINNLAIKLRQRSFKTSRVDDIEKGIQLCKEGLDFPFQSAQVRQSLLSTLGILLGLLFQRRFDMKDLEEAIQVSRESLTLVEDRSDNKAIEYNNLGNRLGNLYNRTGNLDHLKEAIHCAREAVRRTVNEMFRASRRIFACNLGSLLFRSYQEGGQIEKLVGAIKAFREAVELGEASGDGDLPEQLNRRYNLGSACYVMYLSMGSESSDLLKEASWNMKFVTSRMLDDHPNKAAFLMTSGTICETLGDVDKGLQYYTQAFENSYSLPIIRLWSARNALRIHRNASEWDKAILLAGNASKLLPLVCSRYVSLRDQQHAINQVSGFAADACSLFLMSGRPEEALQQLEFGRGLILSYLADGNSDNSTMKEDPRVRGLVERYENLRDQLTQVSEDDRLSGRRDQLIDEIESCAEDIREITEYKRFLLGPEIEEITSAATDCPIIVVNTTDIASHAIITWEGKVTSLPLEQLSIKTAPRSFRKILEKLESLGLPLDGQRRVWWIGTGAAGSFPFHAAGMHSTQASECTLMKVVSSYASSIKTLKFSTTQNSGSTHVEGPKALLFVGMPTTPGGLRPLPGVLEEESVIRNACGDKCEFKVRRHPTASEILDNITESKVVHFACHGSSNPRIPSESHLLLQKRSESGPVVDRLTVERLSKIKAKDRSFLAFLSACSTAEVKAASDLADEAIHLASIFQVAGFANTIGALWPASDQACVKVAKEFYRSLFEGGDGELSNELVARALHSAVRILKSTTESPEIWGPFVHYGA</sequence>
<dbReference type="InterPro" id="IPR024983">
    <property type="entry name" value="CHAT_dom"/>
</dbReference>
<organism evidence="2 3">
    <name type="scientific">Fusarium oxysporum f. sp. cubense (strain race 1)</name>
    <name type="common">Panama disease fungus</name>
    <dbReference type="NCBI Taxonomy" id="1229664"/>
    <lineage>
        <taxon>Eukaryota</taxon>
        <taxon>Fungi</taxon>
        <taxon>Dikarya</taxon>
        <taxon>Ascomycota</taxon>
        <taxon>Pezizomycotina</taxon>
        <taxon>Sordariomycetes</taxon>
        <taxon>Hypocreomycetidae</taxon>
        <taxon>Hypocreales</taxon>
        <taxon>Nectriaceae</taxon>
        <taxon>Fusarium</taxon>
        <taxon>Fusarium oxysporum species complex</taxon>
    </lineage>
</organism>
<dbReference type="InterPro" id="IPR011990">
    <property type="entry name" value="TPR-like_helical_dom_sf"/>
</dbReference>
<evidence type="ECO:0000313" key="2">
    <source>
        <dbReference type="EMBL" id="ENH75741.1"/>
    </source>
</evidence>
<gene>
    <name evidence="2" type="ORF">FOC1_g10003903</name>
</gene>
<name>N4V3Y8_FUSC1</name>
<dbReference type="Pfam" id="PF12770">
    <property type="entry name" value="CHAT"/>
    <property type="match status" value="1"/>
</dbReference>
<proteinExistence type="predicted"/>
<reference evidence="3" key="2">
    <citation type="journal article" date="2014" name="PLoS ONE">
        <title>Genome and Transcriptome Analysis of the Fungal Pathogen Fusarium oxysporum f. sp. cubense Causing Banana Vascular Wilt Disease.</title>
        <authorList>
            <person name="Guo L."/>
            <person name="Han L."/>
            <person name="Yang L."/>
            <person name="Zeng H."/>
            <person name="Fan D."/>
            <person name="Zhu Y."/>
            <person name="Feng Y."/>
            <person name="Wang G."/>
            <person name="Peng C."/>
            <person name="Jiang X."/>
            <person name="Zhou D."/>
            <person name="Ni P."/>
            <person name="Liang C."/>
            <person name="Liu L."/>
            <person name="Wang J."/>
            <person name="Mao C."/>
            <person name="Fang X."/>
            <person name="Peng M."/>
            <person name="Huang J."/>
        </authorList>
    </citation>
    <scope>NUCLEOTIDE SEQUENCE [LARGE SCALE GENOMIC DNA]</scope>
    <source>
        <strain evidence="3">race 1</strain>
    </source>
</reference>
<protein>
    <recommendedName>
        <fullName evidence="1">CHAT domain-containing protein</fullName>
    </recommendedName>
</protein>
<reference evidence="3" key="1">
    <citation type="submission" date="2012-09" db="EMBL/GenBank/DDBJ databases">
        <title>Genome sequencing and comparative transcriptomics of race 1 and race 4 of banana pathogen: Fusarium oxysporum f. sp. cubense.</title>
        <authorList>
            <person name="Fang X."/>
            <person name="Huang J."/>
        </authorList>
    </citation>
    <scope>NUCLEOTIDE SEQUENCE [LARGE SCALE GENOMIC DNA]</scope>
    <source>
        <strain evidence="3">race 1</strain>
    </source>
</reference>
<dbReference type="EMBL" id="KB729958">
    <property type="protein sequence ID" value="ENH75741.1"/>
    <property type="molecule type" value="Genomic_DNA"/>
</dbReference>
<dbReference type="STRING" id="1229664.N4V3Y8"/>
<dbReference type="OMA" id="IHCAREA"/>
<dbReference type="AlphaFoldDB" id="N4V3Y8"/>
<evidence type="ECO:0000259" key="1">
    <source>
        <dbReference type="Pfam" id="PF12770"/>
    </source>
</evidence>
<dbReference type="OrthoDB" id="9991317at2759"/>
<dbReference type="SUPFAM" id="SSF81901">
    <property type="entry name" value="HCP-like"/>
    <property type="match status" value="1"/>
</dbReference>
<evidence type="ECO:0000313" key="3">
    <source>
        <dbReference type="Proteomes" id="UP000016928"/>
    </source>
</evidence>
<accession>N4V3Y8</accession>
<dbReference type="Proteomes" id="UP000016928">
    <property type="component" value="Unassembled WGS sequence"/>
</dbReference>
<dbReference type="VEuPathDB" id="FungiDB:FOC1_g10003903"/>
<dbReference type="HOGENOM" id="CLU_001305_5_1_1"/>
<feature type="domain" description="CHAT" evidence="1">
    <location>
        <begin position="567"/>
        <end position="839"/>
    </location>
</feature>